<evidence type="ECO:0000313" key="2">
    <source>
        <dbReference type="EMBL" id="EZA57270.1"/>
    </source>
</evidence>
<accession>A0A026WML3</accession>
<dbReference type="Proteomes" id="UP000053097">
    <property type="component" value="Unassembled WGS sequence"/>
</dbReference>
<protein>
    <submittedName>
        <fullName evidence="2">Uncharacterized protein</fullName>
    </submittedName>
</protein>
<organism evidence="2 3">
    <name type="scientific">Ooceraea biroi</name>
    <name type="common">Clonal raider ant</name>
    <name type="synonym">Cerapachys biroi</name>
    <dbReference type="NCBI Taxonomy" id="2015173"/>
    <lineage>
        <taxon>Eukaryota</taxon>
        <taxon>Metazoa</taxon>
        <taxon>Ecdysozoa</taxon>
        <taxon>Arthropoda</taxon>
        <taxon>Hexapoda</taxon>
        <taxon>Insecta</taxon>
        <taxon>Pterygota</taxon>
        <taxon>Neoptera</taxon>
        <taxon>Endopterygota</taxon>
        <taxon>Hymenoptera</taxon>
        <taxon>Apocrita</taxon>
        <taxon>Aculeata</taxon>
        <taxon>Formicoidea</taxon>
        <taxon>Formicidae</taxon>
        <taxon>Dorylinae</taxon>
        <taxon>Ooceraea</taxon>
    </lineage>
</organism>
<gene>
    <name evidence="2" type="ORF">X777_02521</name>
</gene>
<name>A0A026WML3_OOCBI</name>
<feature type="region of interest" description="Disordered" evidence="1">
    <location>
        <begin position="1"/>
        <end position="23"/>
    </location>
</feature>
<reference evidence="2 3" key="1">
    <citation type="journal article" date="2014" name="Curr. Biol.">
        <title>The genome of the clonal raider ant Cerapachys biroi.</title>
        <authorList>
            <person name="Oxley P.R."/>
            <person name="Ji L."/>
            <person name="Fetter-Pruneda I."/>
            <person name="McKenzie S.K."/>
            <person name="Li C."/>
            <person name="Hu H."/>
            <person name="Zhang G."/>
            <person name="Kronauer D.J."/>
        </authorList>
    </citation>
    <scope>NUCLEOTIDE SEQUENCE [LARGE SCALE GENOMIC DNA]</scope>
</reference>
<dbReference type="AlphaFoldDB" id="A0A026WML3"/>
<feature type="region of interest" description="Disordered" evidence="1">
    <location>
        <begin position="52"/>
        <end position="72"/>
    </location>
</feature>
<dbReference type="EMBL" id="KK107151">
    <property type="protein sequence ID" value="EZA57270.1"/>
    <property type="molecule type" value="Genomic_DNA"/>
</dbReference>
<evidence type="ECO:0000313" key="3">
    <source>
        <dbReference type="Proteomes" id="UP000053097"/>
    </source>
</evidence>
<sequence>MRGREVISGWVQPSSTRHHRQNNSAASCRLTKCEHIDIPVYQRRRLAVKVSESDSSQLRKTSPDSIPVSFTTGRPALTSRTLRTPGAEFKIRPVCATGWKSPGGRYKRGAVFPVQRTSQIYKHIEIFRRVSQSANNAGHTDGFVPIRMQTAGNSTIFRRYILKTQRRVAHGRCGGSAYL</sequence>
<evidence type="ECO:0000256" key="1">
    <source>
        <dbReference type="SAM" id="MobiDB-lite"/>
    </source>
</evidence>
<feature type="compositionally biased region" description="Polar residues" evidence="1">
    <location>
        <begin position="53"/>
        <end position="72"/>
    </location>
</feature>
<keyword evidence="3" id="KW-1185">Reference proteome</keyword>
<proteinExistence type="predicted"/>